<evidence type="ECO:0000256" key="2">
    <source>
        <dbReference type="ARBA" id="ARBA00007935"/>
    </source>
</evidence>
<evidence type="ECO:0000256" key="3">
    <source>
        <dbReference type="ARBA" id="ARBA00022448"/>
    </source>
</evidence>
<feature type="transmembrane region" description="Helical" evidence="8">
    <location>
        <begin position="244"/>
        <end position="262"/>
    </location>
</feature>
<comment type="subcellular location">
    <subcellularLocation>
        <location evidence="1">Cell membrane</location>
        <topology evidence="1">Multi-pass membrane protein</topology>
    </subcellularLocation>
</comment>
<comment type="similarity">
    <text evidence="2">Belongs to the binding-protein-dependent transport system permease family. FecCD subfamily.</text>
</comment>
<dbReference type="Pfam" id="PF01032">
    <property type="entry name" value="FecCD"/>
    <property type="match status" value="1"/>
</dbReference>
<dbReference type="Gene3D" id="1.10.3470.10">
    <property type="entry name" value="ABC transporter involved in vitamin B12 uptake, BtuC"/>
    <property type="match status" value="1"/>
</dbReference>
<dbReference type="GO" id="GO:0033214">
    <property type="term" value="P:siderophore-iron import into cell"/>
    <property type="evidence" value="ECO:0007669"/>
    <property type="project" value="TreeGrafter"/>
</dbReference>
<dbReference type="AlphaFoldDB" id="S0FL53"/>
<dbReference type="PANTHER" id="PTHR30472:SF24">
    <property type="entry name" value="FERRIC ENTEROBACTIN TRANSPORT SYSTEM PERMEASE PROTEIN FEPG"/>
    <property type="match status" value="1"/>
</dbReference>
<keyword evidence="3" id="KW-0813">Transport</keyword>
<keyword evidence="7 8" id="KW-0472">Membrane</keyword>
<feature type="transmembrane region" description="Helical" evidence="8">
    <location>
        <begin position="159"/>
        <end position="179"/>
    </location>
</feature>
<protein>
    <submittedName>
        <fullName evidence="9">ABC-type enterobactin transport system, permease component</fullName>
    </submittedName>
</protein>
<dbReference type="Proteomes" id="UP000014155">
    <property type="component" value="Unassembled WGS sequence"/>
</dbReference>
<keyword evidence="6 8" id="KW-1133">Transmembrane helix</keyword>
<gene>
    <name evidence="9" type="ORF">CTER_1288</name>
</gene>
<keyword evidence="10" id="KW-1185">Reference proteome</keyword>
<evidence type="ECO:0000256" key="1">
    <source>
        <dbReference type="ARBA" id="ARBA00004651"/>
    </source>
</evidence>
<dbReference type="CDD" id="cd06550">
    <property type="entry name" value="TM_ABC_iron-siderophores_like"/>
    <property type="match status" value="1"/>
</dbReference>
<dbReference type="GO" id="GO:0005886">
    <property type="term" value="C:plasma membrane"/>
    <property type="evidence" value="ECO:0007669"/>
    <property type="project" value="UniProtKB-SubCell"/>
</dbReference>
<dbReference type="PANTHER" id="PTHR30472">
    <property type="entry name" value="FERRIC ENTEROBACTIN TRANSPORT SYSTEM PERMEASE PROTEIN"/>
    <property type="match status" value="1"/>
</dbReference>
<dbReference type="SUPFAM" id="SSF81345">
    <property type="entry name" value="ABC transporter involved in vitamin B12 uptake, BtuC"/>
    <property type="match status" value="1"/>
</dbReference>
<dbReference type="RefSeq" id="WP_004624878.1">
    <property type="nucleotide sequence ID" value="NZ_AORV01000026.1"/>
</dbReference>
<feature type="transmembrane region" description="Helical" evidence="8">
    <location>
        <begin position="318"/>
        <end position="335"/>
    </location>
</feature>
<reference evidence="9 10" key="1">
    <citation type="journal article" date="2013" name="Genome Announc.">
        <title>Draft Genome Sequence of the Cellulolytic, Mesophilic, Anaerobic Bacterium Clostridium termitidis Strain CT1112 (DSM 5398).</title>
        <authorList>
            <person name="Lal S."/>
            <person name="Ramachandran U."/>
            <person name="Zhang X."/>
            <person name="Munir R."/>
            <person name="Sparling R."/>
            <person name="Levin D.B."/>
        </authorList>
    </citation>
    <scope>NUCLEOTIDE SEQUENCE [LARGE SCALE GENOMIC DNA]</scope>
    <source>
        <strain evidence="9 10">CT1112</strain>
    </source>
</reference>
<dbReference type="STRING" id="1195236.CTER_1288"/>
<keyword evidence="5 8" id="KW-0812">Transmembrane</keyword>
<feature type="transmembrane region" description="Helical" evidence="8">
    <location>
        <begin position="129"/>
        <end position="147"/>
    </location>
</feature>
<dbReference type="InterPro" id="IPR037294">
    <property type="entry name" value="ABC_BtuC-like"/>
</dbReference>
<feature type="transmembrane region" description="Helical" evidence="8">
    <location>
        <begin position="199"/>
        <end position="223"/>
    </location>
</feature>
<evidence type="ECO:0000256" key="4">
    <source>
        <dbReference type="ARBA" id="ARBA00022475"/>
    </source>
</evidence>
<evidence type="ECO:0000313" key="9">
    <source>
        <dbReference type="EMBL" id="EMS72622.1"/>
    </source>
</evidence>
<dbReference type="InterPro" id="IPR000522">
    <property type="entry name" value="ABC_transptr_permease_BtuC"/>
</dbReference>
<accession>S0FL53</accession>
<dbReference type="PATRIC" id="fig|1195236.3.peg.1605"/>
<feature type="transmembrane region" description="Helical" evidence="8">
    <location>
        <begin position="20"/>
        <end position="46"/>
    </location>
</feature>
<name>S0FL53_RUMCE</name>
<comment type="caution">
    <text evidence="9">The sequence shown here is derived from an EMBL/GenBank/DDBJ whole genome shotgun (WGS) entry which is preliminary data.</text>
</comment>
<evidence type="ECO:0000256" key="7">
    <source>
        <dbReference type="ARBA" id="ARBA00023136"/>
    </source>
</evidence>
<organism evidence="9 10">
    <name type="scientific">Ruminiclostridium cellobioparum subsp. termitidis CT1112</name>
    <dbReference type="NCBI Taxonomy" id="1195236"/>
    <lineage>
        <taxon>Bacteria</taxon>
        <taxon>Bacillati</taxon>
        <taxon>Bacillota</taxon>
        <taxon>Clostridia</taxon>
        <taxon>Eubacteriales</taxon>
        <taxon>Oscillospiraceae</taxon>
        <taxon>Ruminiclostridium</taxon>
    </lineage>
</organism>
<proteinExistence type="inferred from homology"/>
<sequence>MTVNNSDIIKYGYRRRQLRWTLVTILLGMLAFALCVAALLLGNTIYPLDTALRVLLGEQIQGATFAIGTLRLPRMLSGLFVGMAFGIAGSTFQTMLRNPLASPDIIGISSGSSAAAVFCILVLKVSGTLVSIAAVIAGIMVAALIYVLSRGGSFSGGKLILIGIGVQAMLNAIISYLLLRASQYDVPGALIWLSGSLNGIRMTRIPVLFLVIAIFGMVILFLGRHLKILELGEQSAVTLGVRTDLTRLLLILSAVLLIAFATSVTGPVSFVAFLAGPIAARLVGIGAPNELPSGLVGSILVLGADLIGQFAFDTRFPVGIITGILGAPYLLYLLIRMNRTGGSA</sequence>
<evidence type="ECO:0000313" key="10">
    <source>
        <dbReference type="Proteomes" id="UP000014155"/>
    </source>
</evidence>
<feature type="transmembrane region" description="Helical" evidence="8">
    <location>
        <begin position="105"/>
        <end position="123"/>
    </location>
</feature>
<feature type="transmembrane region" description="Helical" evidence="8">
    <location>
        <begin position="75"/>
        <end position="93"/>
    </location>
</feature>
<dbReference type="GO" id="GO:0022857">
    <property type="term" value="F:transmembrane transporter activity"/>
    <property type="evidence" value="ECO:0007669"/>
    <property type="project" value="InterPro"/>
</dbReference>
<dbReference type="EMBL" id="AORV01000026">
    <property type="protein sequence ID" value="EMS72622.1"/>
    <property type="molecule type" value="Genomic_DNA"/>
</dbReference>
<keyword evidence="4" id="KW-1003">Cell membrane</keyword>
<evidence type="ECO:0000256" key="6">
    <source>
        <dbReference type="ARBA" id="ARBA00022989"/>
    </source>
</evidence>
<evidence type="ECO:0000256" key="8">
    <source>
        <dbReference type="SAM" id="Phobius"/>
    </source>
</evidence>
<evidence type="ECO:0000256" key="5">
    <source>
        <dbReference type="ARBA" id="ARBA00022692"/>
    </source>
</evidence>
<dbReference type="eggNOG" id="COG0609">
    <property type="taxonomic scope" value="Bacteria"/>
</dbReference>